<dbReference type="Proteomes" id="UP000181942">
    <property type="component" value="Unassembled WGS sequence"/>
</dbReference>
<proteinExistence type="predicted"/>
<name>A0A1I2FDI4_9ACTN</name>
<sequence>MARQPQRVERHHRTASGRYSAEAGETQIYAVLAALEEARFLGEAEVRAALIDCARICTPDLTLRVLLRAAISAPDAPMSPDQYTRRACACPWRLPRGRQGQAS</sequence>
<dbReference type="RefSeq" id="WP_075027210.1">
    <property type="nucleotide sequence ID" value="NZ_FONR01000003.1"/>
</dbReference>
<evidence type="ECO:0000313" key="1">
    <source>
        <dbReference type="EMBL" id="SFF03574.1"/>
    </source>
</evidence>
<accession>A0A1I2FDI4</accession>
<gene>
    <name evidence="1" type="ORF">SAMN02787118_103421</name>
</gene>
<reference evidence="1 2" key="1">
    <citation type="submission" date="2016-10" db="EMBL/GenBank/DDBJ databases">
        <authorList>
            <person name="de Groot N.N."/>
        </authorList>
    </citation>
    <scope>NUCLEOTIDE SEQUENCE [LARGE SCALE GENOMIC DNA]</scope>
    <source>
        <strain evidence="1 2">OK461</strain>
    </source>
</reference>
<dbReference type="OrthoDB" id="4230162at2"/>
<protein>
    <submittedName>
        <fullName evidence="1">Uncharacterized protein</fullName>
    </submittedName>
</protein>
<evidence type="ECO:0000313" key="2">
    <source>
        <dbReference type="Proteomes" id="UP000181942"/>
    </source>
</evidence>
<dbReference type="AlphaFoldDB" id="A0A1I2FDI4"/>
<dbReference type="EMBL" id="FONR01000003">
    <property type="protein sequence ID" value="SFF03574.1"/>
    <property type="molecule type" value="Genomic_DNA"/>
</dbReference>
<organism evidence="1 2">
    <name type="scientific">Streptomyces mirabilis</name>
    <dbReference type="NCBI Taxonomy" id="68239"/>
    <lineage>
        <taxon>Bacteria</taxon>
        <taxon>Bacillati</taxon>
        <taxon>Actinomycetota</taxon>
        <taxon>Actinomycetes</taxon>
        <taxon>Kitasatosporales</taxon>
        <taxon>Streptomycetaceae</taxon>
        <taxon>Streptomyces</taxon>
    </lineage>
</organism>